<dbReference type="EMBL" id="JACOPK010000003">
    <property type="protein sequence ID" value="MBC5695045.1"/>
    <property type="molecule type" value="Genomic_DNA"/>
</dbReference>
<comment type="caution">
    <text evidence="1">The sequence shown here is derived from an EMBL/GenBank/DDBJ whole genome shotgun (WGS) entry which is preliminary data.</text>
</comment>
<evidence type="ECO:0000313" key="1">
    <source>
        <dbReference type="EMBL" id="MBC5695045.1"/>
    </source>
</evidence>
<protein>
    <submittedName>
        <fullName evidence="1">Uncharacterized protein</fullName>
    </submittedName>
</protein>
<name>A0ABR7GL45_9FIRM</name>
<keyword evidence="2" id="KW-1185">Reference proteome</keyword>
<organism evidence="1 2">
    <name type="scientific">Agathobaculum hominis</name>
    <dbReference type="NCBI Taxonomy" id="2763014"/>
    <lineage>
        <taxon>Bacteria</taxon>
        <taxon>Bacillati</taxon>
        <taxon>Bacillota</taxon>
        <taxon>Clostridia</taxon>
        <taxon>Eubacteriales</taxon>
        <taxon>Butyricicoccaceae</taxon>
        <taxon>Agathobaculum</taxon>
    </lineage>
</organism>
<gene>
    <name evidence="1" type="ORF">H8S02_03680</name>
</gene>
<reference evidence="1 2" key="1">
    <citation type="submission" date="2020-08" db="EMBL/GenBank/DDBJ databases">
        <title>Genome public.</title>
        <authorList>
            <person name="Liu C."/>
            <person name="Sun Q."/>
        </authorList>
    </citation>
    <scope>NUCLEOTIDE SEQUENCE [LARGE SCALE GENOMIC DNA]</scope>
    <source>
        <strain evidence="1 2">M2</strain>
    </source>
</reference>
<dbReference type="Proteomes" id="UP000641741">
    <property type="component" value="Unassembled WGS sequence"/>
</dbReference>
<accession>A0ABR7GL45</accession>
<evidence type="ECO:0000313" key="2">
    <source>
        <dbReference type="Proteomes" id="UP000641741"/>
    </source>
</evidence>
<proteinExistence type="predicted"/>
<dbReference type="RefSeq" id="WP_186969355.1">
    <property type="nucleotide sequence ID" value="NZ_JACOPK010000003.1"/>
</dbReference>
<sequence>MQFIENQRIFYKKVWEISGFNDAVEEYMDDLNGSISSKFIDVQEDVEREVNGALEDFGKQLKKAIDEKLTQLKQYV</sequence>